<keyword evidence="3" id="KW-1185">Reference proteome</keyword>
<dbReference type="PATRIC" id="fig|1352936.5.peg.5988"/>
<proteinExistence type="predicted"/>
<evidence type="ECO:0000259" key="1">
    <source>
        <dbReference type="SMART" id="SM00984"/>
    </source>
</evidence>
<evidence type="ECO:0000313" key="2">
    <source>
        <dbReference type="EMBL" id="EST25542.1"/>
    </source>
</evidence>
<dbReference type="HOGENOM" id="CLU_2453424_0_0_11"/>
<dbReference type="Gene3D" id="3.40.50.720">
    <property type="entry name" value="NAD(P)-binding Rossmann-like Domain"/>
    <property type="match status" value="1"/>
</dbReference>
<reference evidence="2 3" key="1">
    <citation type="journal article" date="2014" name="Genome Announc.">
        <title>Draft Genome Sequence of Streptomyces roseochromogenes subsp. oscitans DS 12.976, Producer of the Aminocoumarin Antibiotic Clorobiocin.</title>
        <authorList>
            <person name="Ruckert C."/>
            <person name="Kalinowski J."/>
            <person name="Heide L."/>
            <person name="Apel A.K."/>
        </authorList>
    </citation>
    <scope>NUCLEOTIDE SEQUENCE [LARGE SCALE GENOMIC DNA]</scope>
    <source>
        <strain evidence="2 3">DS 12.976</strain>
    </source>
</reference>
<dbReference type="Pfam" id="PF03720">
    <property type="entry name" value="UDPG_MGDP_dh_C"/>
    <property type="match status" value="1"/>
</dbReference>
<accession>V6K097</accession>
<dbReference type="GO" id="GO:0016616">
    <property type="term" value="F:oxidoreductase activity, acting on the CH-OH group of donors, NAD or NADP as acceptor"/>
    <property type="evidence" value="ECO:0007669"/>
    <property type="project" value="InterPro"/>
</dbReference>
<dbReference type="AlphaFoldDB" id="V6K097"/>
<dbReference type="InterPro" id="IPR036220">
    <property type="entry name" value="UDP-Glc/GDP-Man_DH_C_sf"/>
</dbReference>
<dbReference type="EMBL" id="AWQX01000243">
    <property type="protein sequence ID" value="EST25542.1"/>
    <property type="molecule type" value="Genomic_DNA"/>
</dbReference>
<gene>
    <name evidence="2" type="ORF">M878_28690</name>
</gene>
<dbReference type="Proteomes" id="UP000017984">
    <property type="component" value="Chromosome"/>
</dbReference>
<feature type="domain" description="UDP-glucose/GDP-mannose dehydrogenase C-terminal" evidence="1">
    <location>
        <begin position="2"/>
        <end position="68"/>
    </location>
</feature>
<dbReference type="InterPro" id="IPR014027">
    <property type="entry name" value="UDP-Glc/GDP-Man_DH_C"/>
</dbReference>
<dbReference type="SUPFAM" id="SSF52413">
    <property type="entry name" value="UDP-glucose/GDP-mannose dehydrogenase C-terminal domain"/>
    <property type="match status" value="1"/>
</dbReference>
<dbReference type="GO" id="GO:0051287">
    <property type="term" value="F:NAD binding"/>
    <property type="evidence" value="ECO:0007669"/>
    <property type="project" value="InterPro"/>
</dbReference>
<sequence>MHDPHALQTAAQRHPELEYADTVEEATRGADIVVTGTEWLRFREVDPAVLTGVAAQRIVVDLRNVLDAEWWVGAGWTVHQLGRPSRRPA</sequence>
<protein>
    <recommendedName>
        <fullName evidence="1">UDP-glucose/GDP-mannose dehydrogenase C-terminal domain-containing protein</fullName>
    </recommendedName>
</protein>
<name>V6K097_STRRC</name>
<dbReference type="STRING" id="1352936.M878_28690"/>
<dbReference type="SMART" id="SM00984">
    <property type="entry name" value="UDPG_MGDP_dh_C"/>
    <property type="match status" value="1"/>
</dbReference>
<evidence type="ECO:0000313" key="3">
    <source>
        <dbReference type="Proteomes" id="UP000017984"/>
    </source>
</evidence>
<comment type="caution">
    <text evidence="2">The sequence shown here is derived from an EMBL/GenBank/DDBJ whole genome shotgun (WGS) entry which is preliminary data.</text>
</comment>
<organism evidence="2 3">
    <name type="scientific">Streptomyces roseochromogenus subsp. oscitans DS 12.976</name>
    <dbReference type="NCBI Taxonomy" id="1352936"/>
    <lineage>
        <taxon>Bacteria</taxon>
        <taxon>Bacillati</taxon>
        <taxon>Actinomycetota</taxon>
        <taxon>Actinomycetes</taxon>
        <taxon>Kitasatosporales</taxon>
        <taxon>Streptomycetaceae</taxon>
        <taxon>Streptomyces</taxon>
    </lineage>
</organism>